<protein>
    <submittedName>
        <fullName evidence="1">Uncharacterized protein</fullName>
    </submittedName>
</protein>
<evidence type="ECO:0000313" key="1">
    <source>
        <dbReference type="EMBL" id="KAF9645628.1"/>
    </source>
</evidence>
<reference evidence="1" key="2">
    <citation type="journal article" date="2020" name="Nat. Commun.">
        <title>Large-scale genome sequencing of mycorrhizal fungi provides insights into the early evolution of symbiotic traits.</title>
        <authorList>
            <person name="Miyauchi S."/>
            <person name="Kiss E."/>
            <person name="Kuo A."/>
            <person name="Drula E."/>
            <person name="Kohler A."/>
            <person name="Sanchez-Garcia M."/>
            <person name="Morin E."/>
            <person name="Andreopoulos B."/>
            <person name="Barry K.W."/>
            <person name="Bonito G."/>
            <person name="Buee M."/>
            <person name="Carver A."/>
            <person name="Chen C."/>
            <person name="Cichocki N."/>
            <person name="Clum A."/>
            <person name="Culley D."/>
            <person name="Crous P.W."/>
            <person name="Fauchery L."/>
            <person name="Girlanda M."/>
            <person name="Hayes R.D."/>
            <person name="Keri Z."/>
            <person name="LaButti K."/>
            <person name="Lipzen A."/>
            <person name="Lombard V."/>
            <person name="Magnuson J."/>
            <person name="Maillard F."/>
            <person name="Murat C."/>
            <person name="Nolan M."/>
            <person name="Ohm R.A."/>
            <person name="Pangilinan J."/>
            <person name="Pereira M.F."/>
            <person name="Perotto S."/>
            <person name="Peter M."/>
            <person name="Pfister S."/>
            <person name="Riley R."/>
            <person name="Sitrit Y."/>
            <person name="Stielow J.B."/>
            <person name="Szollosi G."/>
            <person name="Zifcakova L."/>
            <person name="Stursova M."/>
            <person name="Spatafora J.W."/>
            <person name="Tedersoo L."/>
            <person name="Vaario L.M."/>
            <person name="Yamada A."/>
            <person name="Yan M."/>
            <person name="Wang P."/>
            <person name="Xu J."/>
            <person name="Bruns T."/>
            <person name="Baldrian P."/>
            <person name="Vilgalys R."/>
            <person name="Dunand C."/>
            <person name="Henrissat B."/>
            <person name="Grigoriev I.V."/>
            <person name="Hibbett D."/>
            <person name="Nagy L.G."/>
            <person name="Martin F.M."/>
        </authorList>
    </citation>
    <scope>NUCLEOTIDE SEQUENCE</scope>
    <source>
        <strain evidence="1">P2</strain>
    </source>
</reference>
<keyword evidence="2" id="KW-1185">Reference proteome</keyword>
<name>A0ACB6Z7Q8_THEGA</name>
<organism evidence="1 2">
    <name type="scientific">Thelephora ganbajun</name>
    <name type="common">Ganba fungus</name>
    <dbReference type="NCBI Taxonomy" id="370292"/>
    <lineage>
        <taxon>Eukaryota</taxon>
        <taxon>Fungi</taxon>
        <taxon>Dikarya</taxon>
        <taxon>Basidiomycota</taxon>
        <taxon>Agaricomycotina</taxon>
        <taxon>Agaricomycetes</taxon>
        <taxon>Thelephorales</taxon>
        <taxon>Thelephoraceae</taxon>
        <taxon>Thelephora</taxon>
    </lineage>
</organism>
<comment type="caution">
    <text evidence="1">The sequence shown here is derived from an EMBL/GenBank/DDBJ whole genome shotgun (WGS) entry which is preliminary data.</text>
</comment>
<accession>A0ACB6Z7Q8</accession>
<gene>
    <name evidence="1" type="ORF">BDM02DRAFT_3119865</name>
</gene>
<dbReference type="EMBL" id="MU118083">
    <property type="protein sequence ID" value="KAF9645628.1"/>
    <property type="molecule type" value="Genomic_DNA"/>
</dbReference>
<sequence length="66" mass="7228">MFSHAIPTPTHGPRRVFGILHRHRSVLDSGALTNLHELTQKTSDSSLIYAVLRVIDHALCVCPSGP</sequence>
<evidence type="ECO:0000313" key="2">
    <source>
        <dbReference type="Proteomes" id="UP000886501"/>
    </source>
</evidence>
<proteinExistence type="predicted"/>
<dbReference type="Proteomes" id="UP000886501">
    <property type="component" value="Unassembled WGS sequence"/>
</dbReference>
<reference evidence="1" key="1">
    <citation type="submission" date="2019-10" db="EMBL/GenBank/DDBJ databases">
        <authorList>
            <consortium name="DOE Joint Genome Institute"/>
            <person name="Kuo A."/>
            <person name="Miyauchi S."/>
            <person name="Kiss E."/>
            <person name="Drula E."/>
            <person name="Kohler A."/>
            <person name="Sanchez-Garcia M."/>
            <person name="Andreopoulos B."/>
            <person name="Barry K.W."/>
            <person name="Bonito G."/>
            <person name="Buee M."/>
            <person name="Carver A."/>
            <person name="Chen C."/>
            <person name="Cichocki N."/>
            <person name="Clum A."/>
            <person name="Culley D."/>
            <person name="Crous P.W."/>
            <person name="Fauchery L."/>
            <person name="Girlanda M."/>
            <person name="Hayes R."/>
            <person name="Keri Z."/>
            <person name="Labutti K."/>
            <person name="Lipzen A."/>
            <person name="Lombard V."/>
            <person name="Magnuson J."/>
            <person name="Maillard F."/>
            <person name="Morin E."/>
            <person name="Murat C."/>
            <person name="Nolan M."/>
            <person name="Ohm R."/>
            <person name="Pangilinan J."/>
            <person name="Pereira M."/>
            <person name="Perotto S."/>
            <person name="Peter M."/>
            <person name="Riley R."/>
            <person name="Sitrit Y."/>
            <person name="Stielow B."/>
            <person name="Szollosi G."/>
            <person name="Zifcakova L."/>
            <person name="Stursova M."/>
            <person name="Spatafora J.W."/>
            <person name="Tedersoo L."/>
            <person name="Vaario L.-M."/>
            <person name="Yamada A."/>
            <person name="Yan M."/>
            <person name="Wang P."/>
            <person name="Xu J."/>
            <person name="Bruns T."/>
            <person name="Baldrian P."/>
            <person name="Vilgalys R."/>
            <person name="Henrissat B."/>
            <person name="Grigoriev I.V."/>
            <person name="Hibbett D."/>
            <person name="Nagy L.G."/>
            <person name="Martin F.M."/>
        </authorList>
    </citation>
    <scope>NUCLEOTIDE SEQUENCE</scope>
    <source>
        <strain evidence="1">P2</strain>
    </source>
</reference>